<organism evidence="1 2">
    <name type="scientific">Nonomuraea purpurea</name>
    <dbReference type="NCBI Taxonomy" id="1849276"/>
    <lineage>
        <taxon>Bacteria</taxon>
        <taxon>Bacillati</taxon>
        <taxon>Actinomycetota</taxon>
        <taxon>Actinomycetes</taxon>
        <taxon>Streptosporangiales</taxon>
        <taxon>Streptosporangiaceae</taxon>
        <taxon>Nonomuraea</taxon>
    </lineage>
</organism>
<name>A0ABV8GGJ4_9ACTN</name>
<accession>A0ABV8GGJ4</accession>
<keyword evidence="2" id="KW-1185">Reference proteome</keyword>
<dbReference type="EMBL" id="JBHSBI010000025">
    <property type="protein sequence ID" value="MFC4013082.1"/>
    <property type="molecule type" value="Genomic_DNA"/>
</dbReference>
<dbReference type="RefSeq" id="WP_379532960.1">
    <property type="nucleotide sequence ID" value="NZ_JBHSBI010000025.1"/>
</dbReference>
<comment type="caution">
    <text evidence="1">The sequence shown here is derived from an EMBL/GenBank/DDBJ whole genome shotgun (WGS) entry which is preliminary data.</text>
</comment>
<dbReference type="InterPro" id="IPR025851">
    <property type="entry name" value="SUKH-4"/>
</dbReference>
<evidence type="ECO:0000313" key="1">
    <source>
        <dbReference type="EMBL" id="MFC4013082.1"/>
    </source>
</evidence>
<dbReference type="Pfam" id="PF14435">
    <property type="entry name" value="SUKH-4"/>
    <property type="match status" value="1"/>
</dbReference>
<gene>
    <name evidence="1" type="ORF">ACFOY2_38055</name>
</gene>
<dbReference type="Proteomes" id="UP001595851">
    <property type="component" value="Unassembled WGS sequence"/>
</dbReference>
<sequence length="168" mass="18667">MDRAKMVDVYGGALAPVLSEEDIPAQVADRRTRYVLCNLGVPSSFEDLISTNVCGLRPLRDSLVGLQLPVWAQRESILILGTFLESFLCLDGENGEVVALTPQMREEAVLIASHLETFSTINFKLTKKLQEGVKPTNRDELERTIRDVDAAALESSDMWARVVQYIVS</sequence>
<proteinExistence type="predicted"/>
<protein>
    <submittedName>
        <fullName evidence="1">SUKH-4 family immunity protein</fullName>
    </submittedName>
</protein>
<reference evidence="2" key="1">
    <citation type="journal article" date="2019" name="Int. J. Syst. Evol. Microbiol.">
        <title>The Global Catalogue of Microorganisms (GCM) 10K type strain sequencing project: providing services to taxonomists for standard genome sequencing and annotation.</title>
        <authorList>
            <consortium name="The Broad Institute Genomics Platform"/>
            <consortium name="The Broad Institute Genome Sequencing Center for Infectious Disease"/>
            <person name="Wu L."/>
            <person name="Ma J."/>
        </authorList>
    </citation>
    <scope>NUCLEOTIDE SEQUENCE [LARGE SCALE GENOMIC DNA]</scope>
    <source>
        <strain evidence="2">TBRC 1276</strain>
    </source>
</reference>
<evidence type="ECO:0000313" key="2">
    <source>
        <dbReference type="Proteomes" id="UP001595851"/>
    </source>
</evidence>